<name>A0A7G7GAX3_9BACT</name>
<feature type="signal peptide" evidence="1">
    <location>
        <begin position="1"/>
        <end position="22"/>
    </location>
</feature>
<evidence type="ECO:0008006" key="4">
    <source>
        <dbReference type="Google" id="ProtNLM"/>
    </source>
</evidence>
<dbReference type="AlphaFoldDB" id="A0A7G7GAX3"/>
<dbReference type="InterPro" id="IPR011044">
    <property type="entry name" value="Quino_amine_DH_bsu"/>
</dbReference>
<reference evidence="2 3" key="1">
    <citation type="journal article" date="2018" name="Int. J. Syst. Evol. Microbiol.">
        <title>Adhaeribacter swui sp. nov., isolated from wet mud.</title>
        <authorList>
            <person name="Kim D.U."/>
            <person name="Kim K.W."/>
            <person name="Kang M.S."/>
            <person name="Kim J.Y."/>
            <person name="Jang J.H."/>
            <person name="Kim M.K."/>
        </authorList>
    </citation>
    <scope>NUCLEOTIDE SEQUENCE [LARGE SCALE GENOMIC DNA]</scope>
    <source>
        <strain evidence="2 3">KCTC 52873</strain>
    </source>
</reference>
<organism evidence="2 3">
    <name type="scientific">Adhaeribacter swui</name>
    <dbReference type="NCBI Taxonomy" id="2086471"/>
    <lineage>
        <taxon>Bacteria</taxon>
        <taxon>Pseudomonadati</taxon>
        <taxon>Bacteroidota</taxon>
        <taxon>Cytophagia</taxon>
        <taxon>Cytophagales</taxon>
        <taxon>Hymenobacteraceae</taxon>
        <taxon>Adhaeribacter</taxon>
    </lineage>
</organism>
<evidence type="ECO:0000313" key="3">
    <source>
        <dbReference type="Proteomes" id="UP000515237"/>
    </source>
</evidence>
<keyword evidence="1" id="KW-0732">Signal</keyword>
<evidence type="ECO:0000256" key="1">
    <source>
        <dbReference type="SAM" id="SignalP"/>
    </source>
</evidence>
<feature type="chain" id="PRO_5028983472" description="DUF4394 domain-containing protein" evidence="1">
    <location>
        <begin position="23"/>
        <end position="405"/>
    </location>
</feature>
<dbReference type="EMBL" id="CP055156">
    <property type="protein sequence ID" value="QNF34307.1"/>
    <property type="molecule type" value="Genomic_DNA"/>
</dbReference>
<dbReference type="KEGG" id="aswu:HUW51_16840"/>
<accession>A0A7G7GAX3</accession>
<protein>
    <recommendedName>
        <fullName evidence="4">DUF4394 domain-containing protein</fullName>
    </recommendedName>
</protein>
<proteinExistence type="predicted"/>
<dbReference type="Proteomes" id="UP000515237">
    <property type="component" value="Chromosome"/>
</dbReference>
<sequence length="405" mass="43539">MKSTYNKLIISALAIFSLTACDNDDDTNVVNPPVDANKEYEYIRILTTDGTSNALTQIKPADGSVINLEAKYPNASLYATATGRYAAVLYNSQNLVEFFDTGLEYHGDHVDVKGTPKFAAITGDGNKPTHYKTKGDESMVFNDGDGTLSIAKEADFHVSGAKMQVINAGLEPHHGAMVKFDNGNYGVTILDNASSLPGPHGVKIINASGAEVVASTLPTSRIHGNATDGTNALFGAEGGILVVTQNEEQRLIPNPEGFGTVRAGTILYAAEARKFLAYTNLKGVYTVDLAGNKMNPLFESTDIMQCKLDKEGENLLILLLDGTLKVYDLETGKLDREGKVIAATLATEIYKPVIEATDDFAYIALPALGEVHQILLSDFTKINKIKVSAQPTKIAILGYETNESH</sequence>
<dbReference type="PROSITE" id="PS51257">
    <property type="entry name" value="PROKAR_LIPOPROTEIN"/>
    <property type="match status" value="1"/>
</dbReference>
<dbReference type="SUPFAM" id="SSF50969">
    <property type="entry name" value="YVTN repeat-like/Quinoprotein amine dehydrogenase"/>
    <property type="match status" value="1"/>
</dbReference>
<evidence type="ECO:0000313" key="2">
    <source>
        <dbReference type="EMBL" id="QNF34307.1"/>
    </source>
</evidence>
<gene>
    <name evidence="2" type="ORF">HUW51_16840</name>
</gene>
<dbReference type="RefSeq" id="WP_185270788.1">
    <property type="nucleotide sequence ID" value="NZ_CP055156.1"/>
</dbReference>
<keyword evidence="3" id="KW-1185">Reference proteome</keyword>